<dbReference type="Proteomes" id="UP000317977">
    <property type="component" value="Unassembled WGS sequence"/>
</dbReference>
<protein>
    <submittedName>
        <fullName evidence="3">Uncharacterized protein</fullName>
    </submittedName>
</protein>
<keyword evidence="2" id="KW-0812">Transmembrane</keyword>
<evidence type="ECO:0000256" key="1">
    <source>
        <dbReference type="SAM" id="MobiDB-lite"/>
    </source>
</evidence>
<dbReference type="EMBL" id="SJPX01000002">
    <property type="protein sequence ID" value="TWU55642.1"/>
    <property type="molecule type" value="Genomic_DNA"/>
</dbReference>
<keyword evidence="2" id="KW-1133">Transmembrane helix</keyword>
<evidence type="ECO:0000313" key="3">
    <source>
        <dbReference type="EMBL" id="TWU55642.1"/>
    </source>
</evidence>
<feature type="compositionally biased region" description="Polar residues" evidence="1">
    <location>
        <begin position="91"/>
        <end position="100"/>
    </location>
</feature>
<accession>A0A5C6F3D5</accession>
<comment type="caution">
    <text evidence="3">The sequence shown here is derived from an EMBL/GenBank/DDBJ whole genome shotgun (WGS) entry which is preliminary data.</text>
</comment>
<dbReference type="AlphaFoldDB" id="A0A5C6F3D5"/>
<keyword evidence="2" id="KW-0472">Membrane</keyword>
<keyword evidence="4" id="KW-1185">Reference proteome</keyword>
<feature type="region of interest" description="Disordered" evidence="1">
    <location>
        <begin position="72"/>
        <end position="100"/>
    </location>
</feature>
<gene>
    <name evidence="3" type="ORF">Poly59_19420</name>
</gene>
<name>A0A5C6F3D5_9BACT</name>
<sequence>MMVMPDFFTSPLVQAATSVVILCILISAAFYVVASYRDYVADDQETGSDALLKLLEMHRKGDISEEEIRTIQARTQQQSAGPIIHDEPTSPDDSSPNTQT</sequence>
<evidence type="ECO:0000313" key="4">
    <source>
        <dbReference type="Proteomes" id="UP000317977"/>
    </source>
</evidence>
<proteinExistence type="predicted"/>
<feature type="transmembrane region" description="Helical" evidence="2">
    <location>
        <begin position="12"/>
        <end position="34"/>
    </location>
</feature>
<evidence type="ECO:0000256" key="2">
    <source>
        <dbReference type="SAM" id="Phobius"/>
    </source>
</evidence>
<organism evidence="3 4">
    <name type="scientific">Rubripirellula reticaptiva</name>
    <dbReference type="NCBI Taxonomy" id="2528013"/>
    <lineage>
        <taxon>Bacteria</taxon>
        <taxon>Pseudomonadati</taxon>
        <taxon>Planctomycetota</taxon>
        <taxon>Planctomycetia</taxon>
        <taxon>Pirellulales</taxon>
        <taxon>Pirellulaceae</taxon>
        <taxon>Rubripirellula</taxon>
    </lineage>
</organism>
<reference evidence="3 4" key="1">
    <citation type="submission" date="2019-02" db="EMBL/GenBank/DDBJ databases">
        <title>Deep-cultivation of Planctomycetes and their phenomic and genomic characterization uncovers novel biology.</title>
        <authorList>
            <person name="Wiegand S."/>
            <person name="Jogler M."/>
            <person name="Boedeker C."/>
            <person name="Pinto D."/>
            <person name="Vollmers J."/>
            <person name="Rivas-Marin E."/>
            <person name="Kohn T."/>
            <person name="Peeters S.H."/>
            <person name="Heuer A."/>
            <person name="Rast P."/>
            <person name="Oberbeckmann S."/>
            <person name="Bunk B."/>
            <person name="Jeske O."/>
            <person name="Meyerdierks A."/>
            <person name="Storesund J.E."/>
            <person name="Kallscheuer N."/>
            <person name="Luecker S."/>
            <person name="Lage O.M."/>
            <person name="Pohl T."/>
            <person name="Merkel B.J."/>
            <person name="Hornburger P."/>
            <person name="Mueller R.-W."/>
            <person name="Bruemmer F."/>
            <person name="Labrenz M."/>
            <person name="Spormann A.M."/>
            <person name="Op Den Camp H."/>
            <person name="Overmann J."/>
            <person name="Amann R."/>
            <person name="Jetten M.S.M."/>
            <person name="Mascher T."/>
            <person name="Medema M.H."/>
            <person name="Devos D.P."/>
            <person name="Kaster A.-K."/>
            <person name="Ovreas L."/>
            <person name="Rohde M."/>
            <person name="Galperin M.Y."/>
            <person name="Jogler C."/>
        </authorList>
    </citation>
    <scope>NUCLEOTIDE SEQUENCE [LARGE SCALE GENOMIC DNA]</scope>
    <source>
        <strain evidence="3 4">Poly59</strain>
    </source>
</reference>